<dbReference type="SMART" id="SM00093">
    <property type="entry name" value="SERPIN"/>
    <property type="match status" value="1"/>
</dbReference>
<dbReference type="Gene3D" id="2.30.39.10">
    <property type="entry name" value="Alpha-1-antitrypsin, domain 1"/>
    <property type="match status" value="1"/>
</dbReference>
<dbReference type="InterPro" id="IPR036186">
    <property type="entry name" value="Serpin_sf"/>
</dbReference>
<dbReference type="EMBL" id="JAHIBW010000007">
    <property type="protein sequence ID" value="KAG7309164.1"/>
    <property type="molecule type" value="Genomic_DNA"/>
</dbReference>
<evidence type="ECO:0000256" key="1">
    <source>
        <dbReference type="ARBA" id="ARBA00022690"/>
    </source>
</evidence>
<evidence type="ECO:0000256" key="2">
    <source>
        <dbReference type="ARBA" id="ARBA00022900"/>
    </source>
</evidence>
<dbReference type="InterPro" id="IPR042178">
    <property type="entry name" value="Serpin_sf_1"/>
</dbReference>
<comment type="similarity">
    <text evidence="3">Belongs to the serpin family.</text>
</comment>
<feature type="domain" description="Serpin" evidence="5">
    <location>
        <begin position="61"/>
        <end position="424"/>
    </location>
</feature>
<name>A0ABQ7QVY0_PLUXY</name>
<dbReference type="CDD" id="cd19578">
    <property type="entry name" value="serpinK_insect_SRPN2-like"/>
    <property type="match status" value="1"/>
</dbReference>
<keyword evidence="1" id="KW-0646">Protease inhibitor</keyword>
<evidence type="ECO:0000313" key="7">
    <source>
        <dbReference type="Proteomes" id="UP000823941"/>
    </source>
</evidence>
<keyword evidence="2" id="KW-0722">Serine protease inhibitor</keyword>
<dbReference type="SUPFAM" id="SSF56574">
    <property type="entry name" value="Serpins"/>
    <property type="match status" value="1"/>
</dbReference>
<feature type="signal peptide" evidence="4">
    <location>
        <begin position="1"/>
        <end position="19"/>
    </location>
</feature>
<sequence length="440" mass="49725">MMIFRSIIIFIGLLKVCSCAPRLESFLQYCVQAEPLKGNLIDADYWDDDEPSTYEPPTMPYDFFDLGLIQRKAEGVGNFLISPFGVKTAIGLLAEASTDTTQVELINALGFQTDRYANRKKYSEINNFMKMNSTANVMDAGSRIYLNTSNTPRARFAAIAQEFYGTDLVNLDYSNPTLASQDINSWVSAVTKGRIPDLITEAEFRDASLMVMNTMFIHGTWRHQFDSRRATARVFYYTARTSKILPFMRVQNTFYYAESLVFDAKILRMPFLGKKLAMNIIIPNSSTGFARIMDNLQELHKEMGFLRERLVDVNLPKFQFADITSYRQILSELGVREAFGATASFPGVSRGQQLNGRWKLSTVLQKVGIEVNEFGPISRYKSDEASDTSAIGAVLEVIANRPFFFFVEYEPLRQVLLAGRLADPAPPPVRVPIPLTLPWN</sequence>
<dbReference type="PANTHER" id="PTHR11461">
    <property type="entry name" value="SERINE PROTEASE INHIBITOR, SERPIN"/>
    <property type="match status" value="1"/>
</dbReference>
<feature type="chain" id="PRO_5045356092" description="Serpin domain-containing protein" evidence="4">
    <location>
        <begin position="20"/>
        <end position="440"/>
    </location>
</feature>
<organism evidence="6 7">
    <name type="scientific">Plutella xylostella</name>
    <name type="common">Diamondback moth</name>
    <name type="synonym">Plutella maculipennis</name>
    <dbReference type="NCBI Taxonomy" id="51655"/>
    <lineage>
        <taxon>Eukaryota</taxon>
        <taxon>Metazoa</taxon>
        <taxon>Ecdysozoa</taxon>
        <taxon>Arthropoda</taxon>
        <taxon>Hexapoda</taxon>
        <taxon>Insecta</taxon>
        <taxon>Pterygota</taxon>
        <taxon>Neoptera</taxon>
        <taxon>Endopterygota</taxon>
        <taxon>Lepidoptera</taxon>
        <taxon>Glossata</taxon>
        <taxon>Ditrysia</taxon>
        <taxon>Yponomeutoidea</taxon>
        <taxon>Plutellidae</taxon>
        <taxon>Plutella</taxon>
    </lineage>
</organism>
<evidence type="ECO:0000256" key="3">
    <source>
        <dbReference type="RuleBase" id="RU000411"/>
    </source>
</evidence>
<dbReference type="Gene3D" id="3.30.497.10">
    <property type="entry name" value="Antithrombin, subunit I, domain 2"/>
    <property type="match status" value="1"/>
</dbReference>
<dbReference type="Pfam" id="PF00079">
    <property type="entry name" value="Serpin"/>
    <property type="match status" value="1"/>
</dbReference>
<comment type="caution">
    <text evidence="6">The sequence shown here is derived from an EMBL/GenBank/DDBJ whole genome shotgun (WGS) entry which is preliminary data.</text>
</comment>
<accession>A0ABQ7QVY0</accession>
<dbReference type="InterPro" id="IPR023795">
    <property type="entry name" value="Serpin_CS"/>
</dbReference>
<dbReference type="PANTHER" id="PTHR11461:SF357">
    <property type="entry name" value="SERINE PROTEASE INHIBITOR 27A"/>
    <property type="match status" value="1"/>
</dbReference>
<evidence type="ECO:0000256" key="4">
    <source>
        <dbReference type="SAM" id="SignalP"/>
    </source>
</evidence>
<evidence type="ECO:0000259" key="5">
    <source>
        <dbReference type="SMART" id="SM00093"/>
    </source>
</evidence>
<dbReference type="InterPro" id="IPR000215">
    <property type="entry name" value="Serpin_fam"/>
</dbReference>
<dbReference type="PROSITE" id="PS00284">
    <property type="entry name" value="SERPIN"/>
    <property type="match status" value="1"/>
</dbReference>
<keyword evidence="4" id="KW-0732">Signal</keyword>
<gene>
    <name evidence="6" type="ORF">JYU34_005085</name>
</gene>
<evidence type="ECO:0000313" key="6">
    <source>
        <dbReference type="EMBL" id="KAG7309164.1"/>
    </source>
</evidence>
<dbReference type="Proteomes" id="UP000823941">
    <property type="component" value="Chromosome 7"/>
</dbReference>
<protein>
    <recommendedName>
        <fullName evidence="5">Serpin domain-containing protein</fullName>
    </recommendedName>
</protein>
<dbReference type="InterPro" id="IPR042185">
    <property type="entry name" value="Serpin_sf_2"/>
</dbReference>
<proteinExistence type="inferred from homology"/>
<dbReference type="InterPro" id="IPR023796">
    <property type="entry name" value="Serpin_dom"/>
</dbReference>
<reference evidence="6 7" key="1">
    <citation type="submission" date="2021-06" db="EMBL/GenBank/DDBJ databases">
        <title>A haploid diamondback moth (Plutella xylostella L.) genome assembly resolves 31 chromosomes and identifies a diamide resistance mutation.</title>
        <authorList>
            <person name="Ward C.M."/>
            <person name="Perry K.D."/>
            <person name="Baker G."/>
            <person name="Powis K."/>
            <person name="Heckel D.G."/>
            <person name="Baxter S.W."/>
        </authorList>
    </citation>
    <scope>NUCLEOTIDE SEQUENCE [LARGE SCALE GENOMIC DNA]</scope>
    <source>
        <strain evidence="6 7">LV</strain>
        <tissue evidence="6">Single pupa</tissue>
    </source>
</reference>
<keyword evidence="7" id="KW-1185">Reference proteome</keyword>